<sequence>MYRPNVCCFIFNEKLQFLGCQRMKSEHYQCVQGGIESGDHDVTLAAFREIEEEIGLKPQDLVFVQEIPPPNGDPMNFAYSLAPNANLRRVGYVGQKQRILLFYTPSANIEKVVLIPPPELHAQQEFRRVEWLSMEELTARSTPEKAHIFRSVSAVAPNLARNFLQSKKLLLDAAEPAKF</sequence>
<comment type="caution">
    <text evidence="2">The sequence shown here is derived from an EMBL/GenBank/DDBJ whole genome shotgun (WGS) entry which is preliminary data.</text>
</comment>
<evidence type="ECO:0000259" key="1">
    <source>
        <dbReference type="PROSITE" id="PS51462"/>
    </source>
</evidence>
<proteinExistence type="predicted"/>
<dbReference type="GO" id="GO:0016787">
    <property type="term" value="F:hydrolase activity"/>
    <property type="evidence" value="ECO:0007669"/>
    <property type="project" value="UniProtKB-KW"/>
</dbReference>
<dbReference type="PANTHER" id="PTHR23114">
    <property type="entry name" value="M7GPPPN-MRNA HYDROLASE"/>
    <property type="match status" value="1"/>
</dbReference>
<name>A0A0N0P5P0_LEPSE</name>
<dbReference type="Proteomes" id="UP000038009">
    <property type="component" value="Unassembled WGS sequence"/>
</dbReference>
<organism evidence="2 3">
    <name type="scientific">Leptomonas seymouri</name>
    <dbReference type="NCBI Taxonomy" id="5684"/>
    <lineage>
        <taxon>Eukaryota</taxon>
        <taxon>Discoba</taxon>
        <taxon>Euglenozoa</taxon>
        <taxon>Kinetoplastea</taxon>
        <taxon>Metakinetoplastina</taxon>
        <taxon>Trypanosomatida</taxon>
        <taxon>Trypanosomatidae</taxon>
        <taxon>Leishmaniinae</taxon>
        <taxon>Leptomonas</taxon>
    </lineage>
</organism>
<reference evidence="2 3" key="1">
    <citation type="journal article" date="2015" name="PLoS Pathog.">
        <title>Leptomonas seymouri: Adaptations to the Dixenous Life Cycle Analyzed by Genome Sequencing, Transcriptome Profiling and Co-infection with Leishmania donovani.</title>
        <authorList>
            <person name="Kraeva N."/>
            <person name="Butenko A."/>
            <person name="Hlavacova J."/>
            <person name="Kostygov A."/>
            <person name="Myskova J."/>
            <person name="Grybchuk D."/>
            <person name="Lestinova T."/>
            <person name="Votypka J."/>
            <person name="Volf P."/>
            <person name="Opperdoes F."/>
            <person name="Flegontov P."/>
            <person name="Lukes J."/>
            <person name="Yurchenko V."/>
        </authorList>
    </citation>
    <scope>NUCLEOTIDE SEQUENCE [LARGE SCALE GENOMIC DNA]</scope>
    <source>
        <strain evidence="2 3">ATCC 30220</strain>
    </source>
</reference>
<protein>
    <submittedName>
        <fullName evidence="2">Putative NUDIX hydrolase dihydroneopterin triphosphate pyrophosphohydrolase/hydrolase</fullName>
    </submittedName>
</protein>
<gene>
    <name evidence="2" type="ORF">ABL78_4247</name>
</gene>
<keyword evidence="2" id="KW-0378">Hydrolase</keyword>
<evidence type="ECO:0000313" key="3">
    <source>
        <dbReference type="Proteomes" id="UP000038009"/>
    </source>
</evidence>
<feature type="domain" description="Nudix hydrolase" evidence="1">
    <location>
        <begin position="1"/>
        <end position="157"/>
    </location>
</feature>
<dbReference type="EMBL" id="LJSK01000120">
    <property type="protein sequence ID" value="KPI86689.1"/>
    <property type="molecule type" value="Genomic_DNA"/>
</dbReference>
<dbReference type="PANTHER" id="PTHR23114:SF17">
    <property type="entry name" value="M7GPPPN-MRNA HYDROLASE"/>
    <property type="match status" value="1"/>
</dbReference>
<dbReference type="SUPFAM" id="SSF55811">
    <property type="entry name" value="Nudix"/>
    <property type="match status" value="1"/>
</dbReference>
<accession>A0A0N0P5P0</accession>
<dbReference type="GO" id="GO:0000290">
    <property type="term" value="P:deadenylation-dependent decapping of nuclear-transcribed mRNA"/>
    <property type="evidence" value="ECO:0007669"/>
    <property type="project" value="TreeGrafter"/>
</dbReference>
<dbReference type="FunFam" id="3.90.79.10:FF:000112">
    <property type="entry name" value="NUDIX hydrolase dihydroneopterin triphosphate pyrophosphohydrolase/hydrolase"/>
    <property type="match status" value="1"/>
</dbReference>
<dbReference type="OrthoDB" id="276276at2759"/>
<dbReference type="Pfam" id="PF00293">
    <property type="entry name" value="NUDIX"/>
    <property type="match status" value="1"/>
</dbReference>
<keyword evidence="3" id="KW-1185">Reference proteome</keyword>
<dbReference type="GO" id="GO:0005737">
    <property type="term" value="C:cytoplasm"/>
    <property type="evidence" value="ECO:0007669"/>
    <property type="project" value="TreeGrafter"/>
</dbReference>
<dbReference type="InterPro" id="IPR000086">
    <property type="entry name" value="NUDIX_hydrolase_dom"/>
</dbReference>
<evidence type="ECO:0000313" key="2">
    <source>
        <dbReference type="EMBL" id="KPI86689.1"/>
    </source>
</evidence>
<dbReference type="InterPro" id="IPR015797">
    <property type="entry name" value="NUDIX_hydrolase-like_dom_sf"/>
</dbReference>
<dbReference type="Gene3D" id="3.90.79.10">
    <property type="entry name" value="Nucleoside Triphosphate Pyrophosphohydrolase"/>
    <property type="match status" value="1"/>
</dbReference>
<dbReference type="OMA" id="FLGCQRM"/>
<dbReference type="VEuPathDB" id="TriTrypDB:Lsey_0120_0140"/>
<dbReference type="PROSITE" id="PS51462">
    <property type="entry name" value="NUDIX"/>
    <property type="match status" value="1"/>
</dbReference>
<dbReference type="AlphaFoldDB" id="A0A0N0P5P0"/>